<dbReference type="EMBL" id="RBNI01006971">
    <property type="protein sequence ID" value="RUP45643.1"/>
    <property type="molecule type" value="Genomic_DNA"/>
</dbReference>
<dbReference type="GO" id="GO:0004674">
    <property type="term" value="F:protein serine/threonine kinase activity"/>
    <property type="evidence" value="ECO:0007669"/>
    <property type="project" value="TreeGrafter"/>
</dbReference>
<keyword evidence="8" id="KW-1185">Reference proteome</keyword>
<dbReference type="InterPro" id="IPR001245">
    <property type="entry name" value="Ser-Thr/Tyr_kinase_cat_dom"/>
</dbReference>
<evidence type="ECO:0000313" key="8">
    <source>
        <dbReference type="Proteomes" id="UP000268093"/>
    </source>
</evidence>
<protein>
    <submittedName>
        <fullName evidence="7">Kinase-like domain-containing protein</fullName>
    </submittedName>
</protein>
<evidence type="ECO:0000313" key="7">
    <source>
        <dbReference type="EMBL" id="RUP45643.1"/>
    </source>
</evidence>
<feature type="region of interest" description="Disordered" evidence="5">
    <location>
        <begin position="354"/>
        <end position="373"/>
    </location>
</feature>
<dbReference type="SUPFAM" id="SSF56112">
    <property type="entry name" value="Protein kinase-like (PK-like)"/>
    <property type="match status" value="1"/>
</dbReference>
<accession>A0A433D4D5</accession>
<feature type="non-terminal residue" evidence="7">
    <location>
        <position position="429"/>
    </location>
</feature>
<comment type="caution">
    <text evidence="7">The sequence shown here is derived from an EMBL/GenBank/DDBJ whole genome shotgun (WGS) entry which is preliminary data.</text>
</comment>
<evidence type="ECO:0000256" key="4">
    <source>
        <dbReference type="ARBA" id="ARBA00022840"/>
    </source>
</evidence>
<dbReference type="Gene3D" id="1.10.510.10">
    <property type="entry name" value="Transferase(Phosphotransferase) domain 1"/>
    <property type="match status" value="1"/>
</dbReference>
<dbReference type="Proteomes" id="UP000268093">
    <property type="component" value="Unassembled WGS sequence"/>
</dbReference>
<proteinExistence type="predicted"/>
<evidence type="ECO:0000256" key="3">
    <source>
        <dbReference type="ARBA" id="ARBA00022777"/>
    </source>
</evidence>
<dbReference type="PRINTS" id="PR00109">
    <property type="entry name" value="TYRKINASE"/>
</dbReference>
<dbReference type="AlphaFoldDB" id="A0A433D4D5"/>
<reference evidence="7 8" key="1">
    <citation type="journal article" date="2018" name="New Phytol.">
        <title>Phylogenomics of Endogonaceae and evolution of mycorrhizas within Mucoromycota.</title>
        <authorList>
            <person name="Chang Y."/>
            <person name="Desiro A."/>
            <person name="Na H."/>
            <person name="Sandor L."/>
            <person name="Lipzen A."/>
            <person name="Clum A."/>
            <person name="Barry K."/>
            <person name="Grigoriev I.V."/>
            <person name="Martin F.M."/>
            <person name="Stajich J.E."/>
            <person name="Smith M.E."/>
            <person name="Bonito G."/>
            <person name="Spatafora J.W."/>
        </authorList>
    </citation>
    <scope>NUCLEOTIDE SEQUENCE [LARGE SCALE GENOMIC DNA]</scope>
    <source>
        <strain evidence="7 8">GMNB39</strain>
    </source>
</reference>
<evidence type="ECO:0000256" key="5">
    <source>
        <dbReference type="SAM" id="MobiDB-lite"/>
    </source>
</evidence>
<keyword evidence="3 7" id="KW-0418">Kinase</keyword>
<dbReference type="InterPro" id="IPR051681">
    <property type="entry name" value="Ser/Thr_Kinases-Pseudokinases"/>
</dbReference>
<dbReference type="PANTHER" id="PTHR44329">
    <property type="entry name" value="SERINE/THREONINE-PROTEIN KINASE TNNI3K-RELATED"/>
    <property type="match status" value="1"/>
</dbReference>
<dbReference type="Pfam" id="PF07714">
    <property type="entry name" value="PK_Tyr_Ser-Thr"/>
    <property type="match status" value="1"/>
</dbReference>
<feature type="domain" description="Protein kinase" evidence="6">
    <location>
        <begin position="26"/>
        <end position="290"/>
    </location>
</feature>
<keyword evidence="4" id="KW-0067">ATP-binding</keyword>
<evidence type="ECO:0000256" key="1">
    <source>
        <dbReference type="ARBA" id="ARBA00022679"/>
    </source>
</evidence>
<evidence type="ECO:0000256" key="2">
    <source>
        <dbReference type="ARBA" id="ARBA00022741"/>
    </source>
</evidence>
<evidence type="ECO:0000259" key="6">
    <source>
        <dbReference type="PROSITE" id="PS50011"/>
    </source>
</evidence>
<dbReference type="PROSITE" id="PS50011">
    <property type="entry name" value="PROTEIN_KINASE_DOM"/>
    <property type="match status" value="1"/>
</dbReference>
<feature type="region of interest" description="Disordered" evidence="5">
    <location>
        <begin position="380"/>
        <end position="429"/>
    </location>
</feature>
<dbReference type="InterPro" id="IPR000719">
    <property type="entry name" value="Prot_kinase_dom"/>
</dbReference>
<gene>
    <name evidence="7" type="ORF">BC936DRAFT_147913</name>
</gene>
<name>A0A433D4D5_9FUNG</name>
<dbReference type="OrthoDB" id="10261027at2759"/>
<dbReference type="GO" id="GO:0005524">
    <property type="term" value="F:ATP binding"/>
    <property type="evidence" value="ECO:0007669"/>
    <property type="project" value="UniProtKB-KW"/>
</dbReference>
<dbReference type="PANTHER" id="PTHR44329:SF288">
    <property type="entry name" value="MITOGEN-ACTIVATED PROTEIN KINASE KINASE KINASE 20"/>
    <property type="match status" value="1"/>
</dbReference>
<organism evidence="7 8">
    <name type="scientific">Jimgerdemannia flammicorona</name>
    <dbReference type="NCBI Taxonomy" id="994334"/>
    <lineage>
        <taxon>Eukaryota</taxon>
        <taxon>Fungi</taxon>
        <taxon>Fungi incertae sedis</taxon>
        <taxon>Mucoromycota</taxon>
        <taxon>Mucoromycotina</taxon>
        <taxon>Endogonomycetes</taxon>
        <taxon>Endogonales</taxon>
        <taxon>Endogonaceae</taxon>
        <taxon>Jimgerdemannia</taxon>
    </lineage>
</organism>
<keyword evidence="2" id="KW-0547">Nucleotide-binding</keyword>
<dbReference type="InterPro" id="IPR011009">
    <property type="entry name" value="Kinase-like_dom_sf"/>
</dbReference>
<sequence>MSTATHPWIQDAVRNGLIRFIPHSDLSDIMPLTRGTFGTIQVASWRRSKVVLKRLAISESVDMEQIVKEVQFMRRTDGNNNVIQLHGVSETPDTREFIIVMQYAENGSLRDYLRVHFSALDWPAKINLAIQITRGLEFIHLENIAHRDLHNKNILMDSDGRPLIADFGIAKKVDPAVLNSSMVLTMPQYVPPERYTAHPALRVNHHQKEDIYALGFILWELSSGRAPWENHDSLMIMRKVCDGVREEAVAGTPVQYVRLYRRCWTQDPKERPSASEVLDSLTSMSLKPVVVKFAELATPEIELASLSISSIAADNEKAIEFLIKPDEADVDEFFESPPSDIGTPERYHVQIESEWGDDPSQPPSPQPFAYVSNTPSFGRDYSWPAGVGTSQSPPPQPYAYVPNTPNFDRDFGHSRPGVGLSQPPPPSPP</sequence>
<keyword evidence="1" id="KW-0808">Transferase</keyword>